<dbReference type="PATRIC" id="fig|445710.3.peg.1701"/>
<feature type="chain" id="PRO_5007818514" description="TonB-denpendent receptor" evidence="10">
    <location>
        <begin position="30"/>
        <end position="964"/>
    </location>
</feature>
<evidence type="ECO:0000256" key="4">
    <source>
        <dbReference type="ARBA" id="ARBA00022692"/>
    </source>
</evidence>
<dbReference type="RefSeq" id="WP_063672010.1">
    <property type="nucleotide sequence ID" value="NZ_CP014841.1"/>
</dbReference>
<keyword evidence="2 8" id="KW-0813">Transport</keyword>
<reference evidence="13 14" key="1">
    <citation type="submission" date="2016-02" db="EMBL/GenBank/DDBJ databases">
        <title>Complete genome sequencing and analysis of ATSB10, Dyella thiooxydans isolated from rhizosphere soil of sunflower (Helianthus annuus L.).</title>
        <authorList>
            <person name="Lee Y."/>
            <person name="Hwangbo K."/>
            <person name="Chung H."/>
            <person name="Yoo J."/>
            <person name="Kim K.Y."/>
            <person name="Sa T.M."/>
            <person name="Um Y."/>
            <person name="Madhaiyan M."/>
        </authorList>
    </citation>
    <scope>NUCLEOTIDE SEQUENCE [LARGE SCALE GENOMIC DNA]</scope>
    <source>
        <strain evidence="13 14">ATSB10</strain>
    </source>
</reference>
<dbReference type="Pfam" id="PF07715">
    <property type="entry name" value="Plug"/>
    <property type="match status" value="1"/>
</dbReference>
<comment type="similarity">
    <text evidence="8 9">Belongs to the TonB-dependent receptor family.</text>
</comment>
<evidence type="ECO:0000259" key="12">
    <source>
        <dbReference type="Pfam" id="PF07715"/>
    </source>
</evidence>
<dbReference type="SUPFAM" id="SSF56935">
    <property type="entry name" value="Porins"/>
    <property type="match status" value="1"/>
</dbReference>
<dbReference type="InterPro" id="IPR012910">
    <property type="entry name" value="Plug_dom"/>
</dbReference>
<gene>
    <name evidence="13" type="ORF">ATSB10_17060</name>
</gene>
<evidence type="ECO:0000256" key="1">
    <source>
        <dbReference type="ARBA" id="ARBA00004571"/>
    </source>
</evidence>
<keyword evidence="10" id="KW-0732">Signal</keyword>
<keyword evidence="4 8" id="KW-0812">Transmembrane</keyword>
<dbReference type="Proteomes" id="UP000077255">
    <property type="component" value="Chromosome"/>
</dbReference>
<name>A0A160N0H4_9GAMM</name>
<dbReference type="Gene3D" id="2.40.170.20">
    <property type="entry name" value="TonB-dependent receptor, beta-barrel domain"/>
    <property type="match status" value="1"/>
</dbReference>
<evidence type="ECO:0000256" key="8">
    <source>
        <dbReference type="PROSITE-ProRule" id="PRU01360"/>
    </source>
</evidence>
<evidence type="ECO:0000256" key="6">
    <source>
        <dbReference type="ARBA" id="ARBA00023136"/>
    </source>
</evidence>
<dbReference type="InterPro" id="IPR037066">
    <property type="entry name" value="Plug_dom_sf"/>
</dbReference>
<dbReference type="GO" id="GO:0009279">
    <property type="term" value="C:cell outer membrane"/>
    <property type="evidence" value="ECO:0007669"/>
    <property type="project" value="UniProtKB-SubCell"/>
</dbReference>
<dbReference type="PROSITE" id="PS52016">
    <property type="entry name" value="TONB_DEPENDENT_REC_3"/>
    <property type="match status" value="1"/>
</dbReference>
<accession>A0A160N0H4</accession>
<feature type="domain" description="TonB-dependent receptor-like beta-barrel" evidence="11">
    <location>
        <begin position="363"/>
        <end position="924"/>
    </location>
</feature>
<dbReference type="KEGG" id="dtx:ATSB10_17060"/>
<dbReference type="PANTHER" id="PTHR47234">
    <property type="match status" value="1"/>
</dbReference>
<feature type="domain" description="TonB-dependent receptor plug" evidence="12">
    <location>
        <begin position="63"/>
        <end position="175"/>
    </location>
</feature>
<comment type="subcellular location">
    <subcellularLocation>
        <location evidence="1 8">Cell outer membrane</location>
        <topology evidence="1 8">Multi-pass membrane protein</topology>
    </subcellularLocation>
</comment>
<dbReference type="InterPro" id="IPR000531">
    <property type="entry name" value="Beta-barrel_TonB"/>
</dbReference>
<evidence type="ECO:0000256" key="9">
    <source>
        <dbReference type="RuleBase" id="RU003357"/>
    </source>
</evidence>
<keyword evidence="5 9" id="KW-0798">TonB box</keyword>
<dbReference type="Gene3D" id="2.170.130.10">
    <property type="entry name" value="TonB-dependent receptor, plug domain"/>
    <property type="match status" value="1"/>
</dbReference>
<dbReference type="InterPro" id="IPR039426">
    <property type="entry name" value="TonB-dep_rcpt-like"/>
</dbReference>
<evidence type="ECO:0008006" key="15">
    <source>
        <dbReference type="Google" id="ProtNLM"/>
    </source>
</evidence>
<feature type="signal peptide" evidence="10">
    <location>
        <begin position="1"/>
        <end position="29"/>
    </location>
</feature>
<evidence type="ECO:0000256" key="2">
    <source>
        <dbReference type="ARBA" id="ARBA00022448"/>
    </source>
</evidence>
<evidence type="ECO:0000313" key="14">
    <source>
        <dbReference type="Proteomes" id="UP000077255"/>
    </source>
</evidence>
<keyword evidence="7 8" id="KW-0998">Cell outer membrane</keyword>
<keyword evidence="14" id="KW-1185">Reference proteome</keyword>
<organism evidence="13 14">
    <name type="scientific">Dyella thiooxydans</name>
    <dbReference type="NCBI Taxonomy" id="445710"/>
    <lineage>
        <taxon>Bacteria</taxon>
        <taxon>Pseudomonadati</taxon>
        <taxon>Pseudomonadota</taxon>
        <taxon>Gammaproteobacteria</taxon>
        <taxon>Lysobacterales</taxon>
        <taxon>Rhodanobacteraceae</taxon>
        <taxon>Dyella</taxon>
    </lineage>
</organism>
<dbReference type="EMBL" id="CP014841">
    <property type="protein sequence ID" value="AND69160.1"/>
    <property type="molecule type" value="Genomic_DNA"/>
</dbReference>
<dbReference type="OrthoDB" id="6276154at2"/>
<evidence type="ECO:0000256" key="5">
    <source>
        <dbReference type="ARBA" id="ARBA00023077"/>
    </source>
</evidence>
<dbReference type="STRING" id="445710.ATSB10_17060"/>
<proteinExistence type="inferred from homology"/>
<evidence type="ECO:0000256" key="7">
    <source>
        <dbReference type="ARBA" id="ARBA00023237"/>
    </source>
</evidence>
<evidence type="ECO:0000256" key="3">
    <source>
        <dbReference type="ARBA" id="ARBA00022452"/>
    </source>
</evidence>
<keyword evidence="6 8" id="KW-0472">Membrane</keyword>
<dbReference type="Pfam" id="PF00593">
    <property type="entry name" value="TonB_dep_Rec_b-barrel"/>
    <property type="match status" value="1"/>
</dbReference>
<protein>
    <recommendedName>
        <fullName evidence="15">TonB-denpendent receptor</fullName>
    </recommendedName>
</protein>
<keyword evidence="3 8" id="KW-1134">Transmembrane beta strand</keyword>
<dbReference type="PANTHER" id="PTHR47234:SF2">
    <property type="entry name" value="TONB-DEPENDENT RECEPTOR"/>
    <property type="match status" value="1"/>
</dbReference>
<dbReference type="AlphaFoldDB" id="A0A160N0H4"/>
<evidence type="ECO:0000313" key="13">
    <source>
        <dbReference type="EMBL" id="AND69160.1"/>
    </source>
</evidence>
<dbReference type="InterPro" id="IPR036942">
    <property type="entry name" value="Beta-barrel_TonB_sf"/>
</dbReference>
<evidence type="ECO:0000259" key="11">
    <source>
        <dbReference type="Pfam" id="PF00593"/>
    </source>
</evidence>
<evidence type="ECO:0000256" key="10">
    <source>
        <dbReference type="SAM" id="SignalP"/>
    </source>
</evidence>
<sequence>MKIGSNKLSLAVKFALAIGVSAVATSAFAQDASSTDQKADASKAQQLQTITVTGSRIRSVDIETQQPVFVMTQDDIKKTGLTTVGDIVSRMSMVGTPDFTSASVLASNSEQGGSYVDMRNLGAQRVLVLVNGKRWSTSVAGYTDVSNIPAALIQRVEVLKDGASSVYGSDAIAGVINFILNDHFQGAQFDGTYGVNQKGDGKTTNYSLTLGQNNEKGSIVFNYTYNKQGPVWASKRALTNGNDGPYHENRLFLGPWGELYDPNSGTDIVLNHANGVGASPSNDPASYHDWDGRVADSFNASSQMLERTPTTLNSIFTHGTYNLTDNVTFKGTAMYSQRHAFSQIAGYPFSSGAFTDPVLLSGQSYYNPYPGTNFQVYRRTVELPRQTRNNTNTMHLDAGLEGYFNVGEHEWNWDAGIAYNRNEGTLAGSGNLNRQAMALALGPSFLNADGVVQCGTPTNPLPLGTSINQGQCTPFDIAGGPSASTADALKFINALTTTRYGSSERSATANITGGLFNLPAGEFSFAAGIESRQEKGYLYPDLASQSGNTTDLAANSTAGRYRVNEGYVEFNAPILKDLPGAKSLSVDVASRYSHYSNFGSTTNNKYGFSWRPIDDLLVRGNYAEGFRAPTLDDTFGGGSQSFDTFLDPCDTVYGAAATNAQVAARCTADGVPAGYRQLKQDKSTITSVNGAQGLTAFNAGAGNANLKPETAITRTLGLVYSPDYVPGLDMSLDWYSIRVSNLISAISAGYVLDQCYSQGSQQYCGQFSRDPDTHQVVNLNRGNANLGYLETEGYDYSIRYRLPEYSFGRLVAQLGGSYVSKYEQQSSPGAVVQESVGQYPIYRNRANVSLDWSKGDFGATWTVRYYSSIRDVCYSANECNQPNYTSPSWGYMGANRHGATAFNDVQFRWNAPWNGQFRVGINNVFNKQPSVNYLANQLGYNSASSVDPNLDLDRYFYVGYTQKF</sequence>